<organism evidence="2 3">
    <name type="scientific">Cypionkella aquatica</name>
    <dbReference type="NCBI Taxonomy" id="1756042"/>
    <lineage>
        <taxon>Bacteria</taxon>
        <taxon>Pseudomonadati</taxon>
        <taxon>Pseudomonadota</taxon>
        <taxon>Alphaproteobacteria</taxon>
        <taxon>Rhodobacterales</taxon>
        <taxon>Paracoccaceae</taxon>
        <taxon>Cypionkella</taxon>
    </lineage>
</organism>
<dbReference type="Gene3D" id="2.160.20.10">
    <property type="entry name" value="Single-stranded right-handed beta-helix, Pectin lyase-like"/>
    <property type="match status" value="2"/>
</dbReference>
<evidence type="ECO:0000313" key="3">
    <source>
        <dbReference type="Proteomes" id="UP001157355"/>
    </source>
</evidence>
<dbReference type="Proteomes" id="UP001157355">
    <property type="component" value="Unassembled WGS sequence"/>
</dbReference>
<feature type="domain" description="Rhamnogalacturonase A/B/Epimerase-like pectate lyase" evidence="1">
    <location>
        <begin position="188"/>
        <end position="243"/>
    </location>
</feature>
<dbReference type="EMBL" id="BSPP01000002">
    <property type="protein sequence ID" value="GLS85516.1"/>
    <property type="molecule type" value="Genomic_DNA"/>
</dbReference>
<protein>
    <recommendedName>
        <fullName evidence="1">Rhamnogalacturonase A/B/Epimerase-like pectate lyase domain-containing protein</fullName>
    </recommendedName>
</protein>
<gene>
    <name evidence="2" type="ORF">GCM10010873_04890</name>
</gene>
<dbReference type="RefSeq" id="WP_284323729.1">
    <property type="nucleotide sequence ID" value="NZ_BSPP01000002.1"/>
</dbReference>
<evidence type="ECO:0000313" key="2">
    <source>
        <dbReference type="EMBL" id="GLS85516.1"/>
    </source>
</evidence>
<keyword evidence="3" id="KW-1185">Reference proteome</keyword>
<dbReference type="SUPFAM" id="SSF51126">
    <property type="entry name" value="Pectin lyase-like"/>
    <property type="match status" value="1"/>
</dbReference>
<accession>A0AA37TYH7</accession>
<sequence length="763" mass="81025">MNKAITEGLALMPPPFSAGLALWSREDGLTGQGSYAGQANAAYVPADQDFAGCMELQKTSAIQKLRCFQSIPCQPGMYLRVTARIKAISGALPSVRIAGWAGSGSGTNVSSADQQGPSVALTSYGSVVVVSAIIGSGNRPGVDMVWGTAPVLGHFGLDLTGPTGGVVRIDDITIEDVTDVFHSDMFDWVDVRDYGAIGDGVTDDRAAFDAADAAAVGKTVVVSPGVYYIGAHLTFENPVKFEGTIVMPDNQRLACTRNYNLDTYAAAFGSELTGFKKALQVLFYFTDHVTLDLNGRRVEMTEPINVAALAGITSFTTRRAVVNGNLVALPGTAWNTQTMTAVATYAVANPLTLTGVANIAAIPVGARISGTGVGREVYVRAKNLGAGTITLSQPLWAAAGTRTFTFDRYAYMLDFSGFAELTRFQVKGVEFNCAAIASGINLALTGAIFDVTECMFGQVKDRAITSTGEGCQDLHIDRCQFFSADQGQLAQNRVSVVFNANANDIKIRNNRASRFAHFGVVAGSASIFLGNHFFGGDDAPANGVRRAGVVLTLANSKTFFTGNYVDNCFIELSNEHDATPTFGDEYSFGGLTITGNVFISHNTNAWFSWIMVTPRGPGHFISGLTVTSNVFSTRGLDIDRAESIDTSYATLAMNSFRNICFDQNTYNGVVQRAVSPMLVEHTQNTASDTWAVNSNNLLPFGGRARNVTAVVAEGALTNAAGAVQFVTPYAQVEQGAGGQFANLKWPSAVKGRVQVTLRVDNPV</sequence>
<comment type="caution">
    <text evidence="2">The sequence shown here is derived from an EMBL/GenBank/DDBJ whole genome shotgun (WGS) entry which is preliminary data.</text>
</comment>
<dbReference type="AlphaFoldDB" id="A0AA37TYH7"/>
<dbReference type="InterPro" id="IPR011050">
    <property type="entry name" value="Pectin_lyase_fold/virulence"/>
</dbReference>
<proteinExistence type="predicted"/>
<reference evidence="2 3" key="1">
    <citation type="journal article" date="2014" name="Int. J. Syst. Evol. Microbiol.">
        <title>Complete genome sequence of Corynebacterium casei LMG S-19264T (=DSM 44701T), isolated from a smear-ripened cheese.</title>
        <authorList>
            <consortium name="US DOE Joint Genome Institute (JGI-PGF)"/>
            <person name="Walter F."/>
            <person name="Albersmeier A."/>
            <person name="Kalinowski J."/>
            <person name="Ruckert C."/>
        </authorList>
    </citation>
    <scope>NUCLEOTIDE SEQUENCE [LARGE SCALE GENOMIC DNA]</scope>
    <source>
        <strain evidence="2 3">NBRC 111766</strain>
    </source>
</reference>
<dbReference type="Pfam" id="PF12708">
    <property type="entry name" value="Pect-lyase_RHGA_epim"/>
    <property type="match status" value="1"/>
</dbReference>
<evidence type="ECO:0000259" key="1">
    <source>
        <dbReference type="Pfam" id="PF12708"/>
    </source>
</evidence>
<name>A0AA37TYH7_9RHOB</name>
<dbReference type="InterPro" id="IPR012334">
    <property type="entry name" value="Pectin_lyas_fold"/>
</dbReference>
<dbReference type="InterPro" id="IPR024535">
    <property type="entry name" value="RHGA/B-epi-like_pectate_lyase"/>
</dbReference>